<keyword evidence="4" id="KW-0560">Oxidoreductase</keyword>
<dbReference type="InterPro" id="IPR000073">
    <property type="entry name" value="AB_hydrolase_1"/>
</dbReference>
<dbReference type="SUPFAM" id="SSF53474">
    <property type="entry name" value="alpha/beta-Hydrolases"/>
    <property type="match status" value="1"/>
</dbReference>
<dbReference type="Gene3D" id="3.40.50.1820">
    <property type="entry name" value="alpha/beta hydrolase"/>
    <property type="match status" value="1"/>
</dbReference>
<keyword evidence="4" id="KW-0575">Peroxidase</keyword>
<dbReference type="InterPro" id="IPR050266">
    <property type="entry name" value="AB_hydrolase_sf"/>
</dbReference>
<feature type="signal peptide" evidence="2">
    <location>
        <begin position="1"/>
        <end position="22"/>
    </location>
</feature>
<evidence type="ECO:0000313" key="4">
    <source>
        <dbReference type="EMBL" id="MDR6233660.1"/>
    </source>
</evidence>
<accession>A0AAJ2BJ16</accession>
<dbReference type="GO" id="GO:0016787">
    <property type="term" value="F:hydrolase activity"/>
    <property type="evidence" value="ECO:0007669"/>
    <property type="project" value="UniProtKB-KW"/>
</dbReference>
<dbReference type="Proteomes" id="UP001268036">
    <property type="component" value="Unassembled WGS sequence"/>
</dbReference>
<organism evidence="4 5">
    <name type="scientific">Pseudomonas oryzihabitans</name>
    <dbReference type="NCBI Taxonomy" id="47885"/>
    <lineage>
        <taxon>Bacteria</taxon>
        <taxon>Pseudomonadati</taxon>
        <taxon>Pseudomonadota</taxon>
        <taxon>Gammaproteobacteria</taxon>
        <taxon>Pseudomonadales</taxon>
        <taxon>Pseudomonadaceae</taxon>
        <taxon>Pseudomonas</taxon>
    </lineage>
</organism>
<evidence type="ECO:0000256" key="2">
    <source>
        <dbReference type="SAM" id="SignalP"/>
    </source>
</evidence>
<dbReference type="EMBL" id="JAVJAF010000001">
    <property type="protein sequence ID" value="MDR6233660.1"/>
    <property type="molecule type" value="Genomic_DNA"/>
</dbReference>
<dbReference type="InterPro" id="IPR029058">
    <property type="entry name" value="AB_hydrolase_fold"/>
</dbReference>
<reference evidence="4" key="1">
    <citation type="submission" date="2023-08" db="EMBL/GenBank/DDBJ databases">
        <title>Functional and genomic diversity of the sorghum phyllosphere microbiome.</title>
        <authorList>
            <person name="Shade A."/>
        </authorList>
    </citation>
    <scope>NUCLEOTIDE SEQUENCE</scope>
    <source>
        <strain evidence="4">SORGH_AS_0201</strain>
    </source>
</reference>
<gene>
    <name evidence="4" type="ORF">QE440_001401</name>
</gene>
<name>A0AAJ2BJ16_9PSED</name>
<dbReference type="Pfam" id="PF00561">
    <property type="entry name" value="Abhydrolase_1"/>
    <property type="match status" value="1"/>
</dbReference>
<dbReference type="PANTHER" id="PTHR43798:SF31">
    <property type="entry name" value="AB HYDROLASE SUPERFAMILY PROTEIN YCLE"/>
    <property type="match status" value="1"/>
</dbReference>
<protein>
    <submittedName>
        <fullName evidence="4">Non-heme chloroperoxidase</fullName>
        <ecNumber evidence="4">1.11.1.10</ecNumber>
    </submittedName>
</protein>
<evidence type="ECO:0000259" key="3">
    <source>
        <dbReference type="Pfam" id="PF00561"/>
    </source>
</evidence>
<proteinExistence type="predicted"/>
<keyword evidence="1" id="KW-0378">Hydrolase</keyword>
<sequence>MRPLRLLLPILLLSLTSLAAQAREWRVIAPDGVALAVQEQGDPRGVPIIFVHGLLGSRLNWQAQLASPELSRFRLITYDLRGHGLSGKPVGAEPYREGRRWADDLAAVIAATGAHRPVLVGWSLGATVISNYLARHGDADLAGVVYVDGVIELASAQIVPHPEVYRDLVSPDLRTHLEAIRTFLALCFATPPAPELFQQLYATAAMASWDMQSAVQQQDVAAAKGLGRMRVPLWLLYGEQDALVRPEASIARAQALNPRLTATRYAASGHAPFLEEAPRFNHDLAIFVDHLERPQP</sequence>
<dbReference type="GO" id="GO:0016691">
    <property type="term" value="F:chloride peroxidase activity"/>
    <property type="evidence" value="ECO:0007669"/>
    <property type="project" value="UniProtKB-EC"/>
</dbReference>
<evidence type="ECO:0000313" key="5">
    <source>
        <dbReference type="Proteomes" id="UP001268036"/>
    </source>
</evidence>
<dbReference type="EC" id="1.11.1.10" evidence="4"/>
<dbReference type="PANTHER" id="PTHR43798">
    <property type="entry name" value="MONOACYLGLYCEROL LIPASE"/>
    <property type="match status" value="1"/>
</dbReference>
<comment type="caution">
    <text evidence="4">The sequence shown here is derived from an EMBL/GenBank/DDBJ whole genome shotgun (WGS) entry which is preliminary data.</text>
</comment>
<feature type="chain" id="PRO_5042505473" evidence="2">
    <location>
        <begin position="23"/>
        <end position="296"/>
    </location>
</feature>
<dbReference type="AlphaFoldDB" id="A0AAJ2BJ16"/>
<dbReference type="GO" id="GO:0016020">
    <property type="term" value="C:membrane"/>
    <property type="evidence" value="ECO:0007669"/>
    <property type="project" value="TreeGrafter"/>
</dbReference>
<keyword evidence="2" id="KW-0732">Signal</keyword>
<evidence type="ECO:0000256" key="1">
    <source>
        <dbReference type="ARBA" id="ARBA00022801"/>
    </source>
</evidence>
<dbReference type="RefSeq" id="WP_309756786.1">
    <property type="nucleotide sequence ID" value="NZ_JAVJAF010000001.1"/>
</dbReference>
<feature type="domain" description="AB hydrolase-1" evidence="3">
    <location>
        <begin position="47"/>
        <end position="277"/>
    </location>
</feature>